<protein>
    <submittedName>
        <fullName evidence="2">Uncharacterized protein</fullName>
    </submittedName>
</protein>
<organism evidence="2 3">
    <name type="scientific">Nyssa sinensis</name>
    <dbReference type="NCBI Taxonomy" id="561372"/>
    <lineage>
        <taxon>Eukaryota</taxon>
        <taxon>Viridiplantae</taxon>
        <taxon>Streptophyta</taxon>
        <taxon>Embryophyta</taxon>
        <taxon>Tracheophyta</taxon>
        <taxon>Spermatophyta</taxon>
        <taxon>Magnoliopsida</taxon>
        <taxon>eudicotyledons</taxon>
        <taxon>Gunneridae</taxon>
        <taxon>Pentapetalae</taxon>
        <taxon>asterids</taxon>
        <taxon>Cornales</taxon>
        <taxon>Nyssaceae</taxon>
        <taxon>Nyssa</taxon>
    </lineage>
</organism>
<accession>A0A5J5BL10</accession>
<dbReference type="OrthoDB" id="839212at2759"/>
<evidence type="ECO:0000256" key="1">
    <source>
        <dbReference type="SAM" id="MobiDB-lite"/>
    </source>
</evidence>
<evidence type="ECO:0000313" key="3">
    <source>
        <dbReference type="Proteomes" id="UP000325577"/>
    </source>
</evidence>
<dbReference type="Proteomes" id="UP000325577">
    <property type="component" value="Linkage Group LG11"/>
</dbReference>
<reference evidence="2 3" key="1">
    <citation type="submission" date="2019-09" db="EMBL/GenBank/DDBJ databases">
        <title>A chromosome-level genome assembly of the Chinese tupelo Nyssa sinensis.</title>
        <authorList>
            <person name="Yang X."/>
            <person name="Kang M."/>
            <person name="Yang Y."/>
            <person name="Xiong H."/>
            <person name="Wang M."/>
            <person name="Zhang Z."/>
            <person name="Wang Z."/>
            <person name="Wu H."/>
            <person name="Ma T."/>
            <person name="Liu J."/>
            <person name="Xi Z."/>
        </authorList>
    </citation>
    <scope>NUCLEOTIDE SEQUENCE [LARGE SCALE GENOMIC DNA]</scope>
    <source>
        <strain evidence="2">J267</strain>
        <tissue evidence="2">Leaf</tissue>
    </source>
</reference>
<feature type="region of interest" description="Disordered" evidence="1">
    <location>
        <begin position="202"/>
        <end position="229"/>
    </location>
</feature>
<evidence type="ECO:0000313" key="2">
    <source>
        <dbReference type="EMBL" id="KAA8543338.1"/>
    </source>
</evidence>
<feature type="compositionally biased region" description="Basic residues" evidence="1">
    <location>
        <begin position="218"/>
        <end position="229"/>
    </location>
</feature>
<proteinExistence type="predicted"/>
<name>A0A5J5BL10_9ASTE</name>
<gene>
    <name evidence="2" type="ORF">F0562_021167</name>
</gene>
<dbReference type="EMBL" id="CM018034">
    <property type="protein sequence ID" value="KAA8543338.1"/>
    <property type="molecule type" value="Genomic_DNA"/>
</dbReference>
<dbReference type="AlphaFoldDB" id="A0A5J5BL10"/>
<sequence>MYRTMNFFIKTSKVILIILIFFIVIAIARPLEDVKPTALDQDAKSVSFNKAPVPPTGPSPCTHIPRHGGGDKPATAVANLGAATEMQTAELLLNHKDEINNSMTAVGHLEIARENDSMNEYVSAASKFPSSLEMESSMGKLLFSVQPFETFLQPDDLTSKAMATVQQQCSIADETTDKSLCSVQRLQTSSLTTINKSLPDSIDTVGRGRTKEEDVDVKKRRRRRGRKMR</sequence>
<keyword evidence="3" id="KW-1185">Reference proteome</keyword>